<feature type="transmembrane region" description="Helical" evidence="1">
    <location>
        <begin position="95"/>
        <end position="118"/>
    </location>
</feature>
<proteinExistence type="predicted"/>
<feature type="transmembrane region" description="Helical" evidence="1">
    <location>
        <begin position="32"/>
        <end position="50"/>
    </location>
</feature>
<accession>A0ABX8W7K0</accession>
<name>A0ABX8W7K0_9LACO</name>
<feature type="transmembrane region" description="Helical" evidence="1">
    <location>
        <begin position="124"/>
        <end position="146"/>
    </location>
</feature>
<evidence type="ECO:0000313" key="3">
    <source>
        <dbReference type="Proteomes" id="UP000826550"/>
    </source>
</evidence>
<keyword evidence="1" id="KW-0812">Transmembrane</keyword>
<reference evidence="2 3" key="1">
    <citation type="submission" date="2020-01" db="EMBL/GenBank/DDBJ databases">
        <title>Vast differences in strain-level diversity in the gut microbiota of two closely related honey bee species.</title>
        <authorList>
            <person name="Ellegaard K.M."/>
            <person name="Suenami S."/>
            <person name="Miyazaki R."/>
            <person name="Engel P."/>
        </authorList>
    </citation>
    <scope>NUCLEOTIDE SEQUENCE [LARGE SCALE GENOMIC DNA]</scope>
    <source>
        <strain evidence="2 3">ESL0416</strain>
    </source>
</reference>
<protein>
    <submittedName>
        <fullName evidence="2">Uncharacterized protein</fullName>
    </submittedName>
</protein>
<dbReference type="EMBL" id="CP048268">
    <property type="protein sequence ID" value="QYN52920.1"/>
    <property type="molecule type" value="Genomic_DNA"/>
</dbReference>
<sequence>MKKQETVLEALKDIFHHIKKWADPDLALKRGVLLPVAIVFLCFPNILFFQKNDFKRGLVAIILLITVLIDLFDYQYLLKKCINNGKFTTQIEHCSLVISGLRGMVFLIAVIELIQSLVKIKLNLWLIALLSIVAIALGVVFQKIFIRHCFKFK</sequence>
<keyword evidence="1" id="KW-1133">Transmembrane helix</keyword>
<evidence type="ECO:0000256" key="1">
    <source>
        <dbReference type="SAM" id="Phobius"/>
    </source>
</evidence>
<dbReference type="Proteomes" id="UP000826550">
    <property type="component" value="Chromosome"/>
</dbReference>
<gene>
    <name evidence="2" type="ORF">GYM71_05590</name>
</gene>
<keyword evidence="3" id="KW-1185">Reference proteome</keyword>
<dbReference type="RefSeq" id="WP_220219747.1">
    <property type="nucleotide sequence ID" value="NZ_CP048268.1"/>
</dbReference>
<organism evidence="2 3">
    <name type="scientific">Lactobacillus panisapium</name>
    <dbReference type="NCBI Taxonomy" id="2012495"/>
    <lineage>
        <taxon>Bacteria</taxon>
        <taxon>Bacillati</taxon>
        <taxon>Bacillota</taxon>
        <taxon>Bacilli</taxon>
        <taxon>Lactobacillales</taxon>
        <taxon>Lactobacillaceae</taxon>
        <taxon>Lactobacillus</taxon>
    </lineage>
</organism>
<feature type="transmembrane region" description="Helical" evidence="1">
    <location>
        <begin position="56"/>
        <end position="74"/>
    </location>
</feature>
<evidence type="ECO:0000313" key="2">
    <source>
        <dbReference type="EMBL" id="QYN52920.1"/>
    </source>
</evidence>
<keyword evidence="1" id="KW-0472">Membrane</keyword>